<organism evidence="2 3">
    <name type="scientific">Marisediminitalea aggregata</name>
    <dbReference type="NCBI Taxonomy" id="634436"/>
    <lineage>
        <taxon>Bacteria</taxon>
        <taxon>Pseudomonadati</taxon>
        <taxon>Pseudomonadota</taxon>
        <taxon>Gammaproteobacteria</taxon>
        <taxon>Alteromonadales</taxon>
        <taxon>Alteromonadaceae</taxon>
        <taxon>Marisediminitalea</taxon>
    </lineage>
</organism>
<dbReference type="InterPro" id="IPR029058">
    <property type="entry name" value="AB_hydrolase_fold"/>
</dbReference>
<evidence type="ECO:0000256" key="1">
    <source>
        <dbReference type="SAM" id="Phobius"/>
    </source>
</evidence>
<keyword evidence="3" id="KW-1185">Reference proteome</keyword>
<evidence type="ECO:0000313" key="2">
    <source>
        <dbReference type="EMBL" id="SHH05752.1"/>
    </source>
</evidence>
<dbReference type="PANTHER" id="PTHR35560:SF3">
    <property type="entry name" value="PEPTIDASE S9 PROLYL OLIGOPEPTIDASE CATALYTIC DOMAIN-CONTAINING PROTEIN"/>
    <property type="match status" value="1"/>
</dbReference>
<dbReference type="Proteomes" id="UP000184520">
    <property type="component" value="Unassembled WGS sequence"/>
</dbReference>
<keyword evidence="1" id="KW-0472">Membrane</keyword>
<protein>
    <recommendedName>
        <fullName evidence="4">Alpha/beta hydrolase</fullName>
    </recommendedName>
</protein>
<dbReference type="STRING" id="634436.SAMN05216361_3617"/>
<evidence type="ECO:0008006" key="4">
    <source>
        <dbReference type="Google" id="ProtNLM"/>
    </source>
</evidence>
<dbReference type="SUPFAM" id="SSF53474">
    <property type="entry name" value="alpha/beta-Hydrolases"/>
    <property type="match status" value="1"/>
</dbReference>
<name>A0A1M5PVM9_9ALTE</name>
<dbReference type="PANTHER" id="PTHR35560">
    <property type="entry name" value="BLL0132 PROTEIN"/>
    <property type="match status" value="1"/>
</dbReference>
<sequence>MKIIKWFGLSVALLTVIILILGYLYLYVLPTGPEKTPVRPLSVGKDSFVMSAYQHTDRKTIRVWTYKPAQWTPKDSVLFVMHGMGRNAEDYLDAWADIAERKRILLVAPEFASQFYRVITNDYQEGNLKSFFGWSNPESEWAFTVIENIFDRLNTANDLDLDEYNIFGHSAGGQFVQRMILMKPNARIKTAIAGNAGTYSFVDKAVPYPYGIGTVDYDLQRSFAKHLVILLGELDTDATQGKLDQSDSAMNQGANRRERGKRFFKLSQESAESQGVLFNWEQKVVPGVGHDYRAMSLAAAMLL</sequence>
<proteinExistence type="predicted"/>
<dbReference type="RefSeq" id="WP_073324581.1">
    <property type="nucleotide sequence ID" value="NZ_FQWD01000006.1"/>
</dbReference>
<dbReference type="EMBL" id="FQWD01000006">
    <property type="protein sequence ID" value="SHH05752.1"/>
    <property type="molecule type" value="Genomic_DNA"/>
</dbReference>
<keyword evidence="1" id="KW-1133">Transmembrane helix</keyword>
<keyword evidence="1" id="KW-0812">Transmembrane</keyword>
<reference evidence="3" key="1">
    <citation type="submission" date="2016-11" db="EMBL/GenBank/DDBJ databases">
        <authorList>
            <person name="Varghese N."/>
            <person name="Submissions S."/>
        </authorList>
    </citation>
    <scope>NUCLEOTIDE SEQUENCE [LARGE SCALE GENOMIC DNA]</scope>
    <source>
        <strain evidence="3">CGMCC 1.8995</strain>
    </source>
</reference>
<dbReference type="Gene3D" id="3.40.50.1820">
    <property type="entry name" value="alpha/beta hydrolase"/>
    <property type="match status" value="1"/>
</dbReference>
<feature type="transmembrane region" description="Helical" evidence="1">
    <location>
        <begin position="7"/>
        <end position="28"/>
    </location>
</feature>
<dbReference type="OrthoDB" id="1094867at2"/>
<evidence type="ECO:0000313" key="3">
    <source>
        <dbReference type="Proteomes" id="UP000184520"/>
    </source>
</evidence>
<dbReference type="AlphaFoldDB" id="A0A1M5PVM9"/>
<gene>
    <name evidence="2" type="ORF">SAMN05216361_3617</name>
</gene>
<accession>A0A1M5PVM9</accession>